<reference evidence="1 2" key="1">
    <citation type="submission" date="2017-09" db="EMBL/GenBank/DDBJ databases">
        <title>Draft Genome Sequence of Corynebacterium accolens AH4003.</title>
        <authorList>
            <person name="Chen Y."/>
            <person name="Oosthuysen W.F."/>
            <person name="Kelley S."/>
            <person name="Horswill A."/>
        </authorList>
    </citation>
    <scope>NUCLEOTIDE SEQUENCE [LARGE SCALE GENOMIC DNA]</scope>
    <source>
        <strain evidence="1 2">AH4003</strain>
    </source>
</reference>
<dbReference type="InterPro" id="IPR038670">
    <property type="entry name" value="HslJ-like_sf"/>
</dbReference>
<protein>
    <recommendedName>
        <fullName evidence="3">DUF306 domain-containing protein</fullName>
    </recommendedName>
</protein>
<evidence type="ECO:0000313" key="1">
    <source>
        <dbReference type="EMBL" id="PCC82494.1"/>
    </source>
</evidence>
<dbReference type="Proteomes" id="UP000218690">
    <property type="component" value="Unassembled WGS sequence"/>
</dbReference>
<dbReference type="EMBL" id="NWBP01000025">
    <property type="protein sequence ID" value="PCC82494.1"/>
    <property type="molecule type" value="Genomic_DNA"/>
</dbReference>
<comment type="caution">
    <text evidence="1">The sequence shown here is derived from an EMBL/GenBank/DDBJ whole genome shotgun (WGS) entry which is preliminary data.</text>
</comment>
<dbReference type="AlphaFoldDB" id="A0A2A4AJD5"/>
<sequence>MVARLFERPRESSEEQVKRVITAALLAASMTLSACGSEDSGPQPRGDERIVGKDWQVVAIYTKPDEPSAIPQTAKAVPQMSFGESSIVGSTGCAPFQAKVSYSEAEDAANIRDADTMHIDKVRMDTRPDDCTGSALWADNLLRNLLAEDHDFEVRLNPNNQLVLTLDTAEVDSPAIRMVSL</sequence>
<gene>
    <name evidence="1" type="ORF">COM45_08365</name>
</gene>
<evidence type="ECO:0000313" key="2">
    <source>
        <dbReference type="Proteomes" id="UP000218690"/>
    </source>
</evidence>
<evidence type="ECO:0008006" key="3">
    <source>
        <dbReference type="Google" id="ProtNLM"/>
    </source>
</evidence>
<organism evidence="1 2">
    <name type="scientific">Corynebacterium accolens</name>
    <dbReference type="NCBI Taxonomy" id="38284"/>
    <lineage>
        <taxon>Bacteria</taxon>
        <taxon>Bacillati</taxon>
        <taxon>Actinomycetota</taxon>
        <taxon>Actinomycetes</taxon>
        <taxon>Mycobacteriales</taxon>
        <taxon>Corynebacteriaceae</taxon>
        <taxon>Corynebacterium</taxon>
    </lineage>
</organism>
<accession>A0A2A4AJD5</accession>
<dbReference type="PROSITE" id="PS51257">
    <property type="entry name" value="PROKAR_LIPOPROTEIN"/>
    <property type="match status" value="1"/>
</dbReference>
<proteinExistence type="predicted"/>
<name>A0A2A4AJD5_9CORY</name>
<dbReference type="Gene3D" id="2.40.128.270">
    <property type="match status" value="1"/>
</dbReference>